<gene>
    <name evidence="2" type="ORF">CEE37_05175</name>
</gene>
<proteinExistence type="predicted"/>
<sequence>MPNLIPIERIENKILLIRGQKVMLDRDLADLYGVTTGNLNKAVTRNINRFPQDFMFQLNKQEFDNLIFHFGTSNWGGTRKLPRAFTEQGVAMLSSVLRSEKAVQVNILIVRAFVKLRGILAAHKDLSRKLDEMEKKYDAQFKIVFDAIRELMTPPSTKKIGKVGFVVGKKAKNPRKN</sequence>
<name>A0A532V1N8_UNCL8</name>
<dbReference type="InterPro" id="IPR018873">
    <property type="entry name" value="KilA-N_DNA-bd_domain"/>
</dbReference>
<organism evidence="2 3">
    <name type="scientific">candidate division LCP-89 bacterium B3_LCP</name>
    <dbReference type="NCBI Taxonomy" id="2012998"/>
    <lineage>
        <taxon>Bacteria</taxon>
        <taxon>Pseudomonadati</taxon>
        <taxon>Bacteria division LCP-89</taxon>
    </lineage>
</organism>
<dbReference type="Pfam" id="PF10543">
    <property type="entry name" value="ORF6N"/>
    <property type="match status" value="1"/>
</dbReference>
<evidence type="ECO:0000313" key="3">
    <source>
        <dbReference type="Proteomes" id="UP000319619"/>
    </source>
</evidence>
<feature type="domain" description="KilA-N DNA-binding" evidence="1">
    <location>
        <begin position="12"/>
        <end position="96"/>
    </location>
</feature>
<evidence type="ECO:0000259" key="1">
    <source>
        <dbReference type="Pfam" id="PF10543"/>
    </source>
</evidence>
<protein>
    <submittedName>
        <fullName evidence="2">DNA-binding protein</fullName>
    </submittedName>
</protein>
<evidence type="ECO:0000313" key="2">
    <source>
        <dbReference type="EMBL" id="TKJ41059.1"/>
    </source>
</evidence>
<dbReference type="AlphaFoldDB" id="A0A532V1N8"/>
<accession>A0A532V1N8</accession>
<dbReference type="Proteomes" id="UP000319619">
    <property type="component" value="Unassembled WGS sequence"/>
</dbReference>
<keyword evidence="2" id="KW-0238">DNA-binding</keyword>
<dbReference type="GO" id="GO:0003677">
    <property type="term" value="F:DNA binding"/>
    <property type="evidence" value="ECO:0007669"/>
    <property type="project" value="UniProtKB-KW"/>
</dbReference>
<dbReference type="EMBL" id="NJBN01000003">
    <property type="protein sequence ID" value="TKJ41059.1"/>
    <property type="molecule type" value="Genomic_DNA"/>
</dbReference>
<comment type="caution">
    <text evidence="2">The sequence shown here is derived from an EMBL/GenBank/DDBJ whole genome shotgun (WGS) entry which is preliminary data.</text>
</comment>
<reference evidence="2 3" key="1">
    <citation type="submission" date="2017-06" db="EMBL/GenBank/DDBJ databases">
        <title>Novel microbial phyla capable of carbon fixation and sulfur reduction in deep-sea sediments.</title>
        <authorList>
            <person name="Huang J."/>
            <person name="Baker B."/>
            <person name="Wang Y."/>
        </authorList>
    </citation>
    <scope>NUCLEOTIDE SEQUENCE [LARGE SCALE GENOMIC DNA]</scope>
    <source>
        <strain evidence="2">B3_LCP</strain>
    </source>
</reference>